<comment type="caution">
    <text evidence="3">The sequence shown here is derived from an EMBL/GenBank/DDBJ whole genome shotgun (WGS) entry which is preliminary data.</text>
</comment>
<feature type="domain" description="Beta-lactamase-related" evidence="2">
    <location>
        <begin position="100"/>
        <end position="384"/>
    </location>
</feature>
<name>A0A3B0C6M5_9FLAO</name>
<evidence type="ECO:0000256" key="1">
    <source>
        <dbReference type="SAM" id="SignalP"/>
    </source>
</evidence>
<dbReference type="AlphaFoldDB" id="A0A3B0C6M5"/>
<dbReference type="InterPro" id="IPR012338">
    <property type="entry name" value="Beta-lactam/transpept-like"/>
</dbReference>
<keyword evidence="4" id="KW-1185">Reference proteome</keyword>
<evidence type="ECO:0000259" key="2">
    <source>
        <dbReference type="Pfam" id="PF00144"/>
    </source>
</evidence>
<protein>
    <submittedName>
        <fullName evidence="3">Class C beta-lactamase-related serine hydrolase</fullName>
    </submittedName>
</protein>
<dbReference type="GO" id="GO:0016787">
    <property type="term" value="F:hydrolase activity"/>
    <property type="evidence" value="ECO:0007669"/>
    <property type="project" value="UniProtKB-KW"/>
</dbReference>
<dbReference type="EMBL" id="RBCJ01000002">
    <property type="protein sequence ID" value="RKN81853.1"/>
    <property type="molecule type" value="Genomic_DNA"/>
</dbReference>
<organism evidence="3 4">
    <name type="scientific">Ulvibacterium marinum</name>
    <dbReference type="NCBI Taxonomy" id="2419782"/>
    <lineage>
        <taxon>Bacteria</taxon>
        <taxon>Pseudomonadati</taxon>
        <taxon>Bacteroidota</taxon>
        <taxon>Flavobacteriia</taxon>
        <taxon>Flavobacteriales</taxon>
        <taxon>Flavobacteriaceae</taxon>
        <taxon>Ulvibacterium</taxon>
    </lineage>
</organism>
<dbReference type="InterPro" id="IPR050789">
    <property type="entry name" value="Diverse_Enzym_Activities"/>
</dbReference>
<dbReference type="InterPro" id="IPR001466">
    <property type="entry name" value="Beta-lactam-related"/>
</dbReference>
<dbReference type="SUPFAM" id="SSF56601">
    <property type="entry name" value="beta-lactamase/transpeptidase-like"/>
    <property type="match status" value="1"/>
</dbReference>
<gene>
    <name evidence="3" type="ORF">D7Z94_09665</name>
</gene>
<evidence type="ECO:0000313" key="3">
    <source>
        <dbReference type="EMBL" id="RKN81853.1"/>
    </source>
</evidence>
<feature type="chain" id="PRO_5017197226" evidence="1">
    <location>
        <begin position="25"/>
        <end position="401"/>
    </location>
</feature>
<dbReference type="Pfam" id="PF00144">
    <property type="entry name" value="Beta-lactamase"/>
    <property type="match status" value="1"/>
</dbReference>
<keyword evidence="1" id="KW-0732">Signal</keyword>
<dbReference type="PANTHER" id="PTHR43283">
    <property type="entry name" value="BETA-LACTAMASE-RELATED"/>
    <property type="match status" value="1"/>
</dbReference>
<accession>A0A3B0C6M5</accession>
<dbReference type="Gene3D" id="3.40.710.10">
    <property type="entry name" value="DD-peptidase/beta-lactamase superfamily"/>
    <property type="match status" value="1"/>
</dbReference>
<dbReference type="Proteomes" id="UP000276603">
    <property type="component" value="Unassembled WGS sequence"/>
</dbReference>
<keyword evidence="3" id="KW-0378">Hydrolase</keyword>
<reference evidence="3 4" key="1">
    <citation type="submission" date="2018-10" db="EMBL/GenBank/DDBJ databases">
        <title>Ulvibacterium marinum gen. nov., sp. nov., a novel marine bacterium of the family Flavobacteriaceae, isolated from a culture of the green alga Ulva prolifera.</title>
        <authorList>
            <person name="Zhang Z."/>
        </authorList>
    </citation>
    <scope>NUCLEOTIDE SEQUENCE [LARGE SCALE GENOMIC DNA]</scope>
    <source>
        <strain evidence="3 4">CCMM003</strain>
    </source>
</reference>
<dbReference type="PANTHER" id="PTHR43283:SF7">
    <property type="entry name" value="BETA-LACTAMASE-RELATED DOMAIN-CONTAINING PROTEIN"/>
    <property type="match status" value="1"/>
</dbReference>
<dbReference type="OrthoDB" id="1185352at2"/>
<evidence type="ECO:0000313" key="4">
    <source>
        <dbReference type="Proteomes" id="UP000276603"/>
    </source>
</evidence>
<proteinExistence type="predicted"/>
<feature type="signal peptide" evidence="1">
    <location>
        <begin position="1"/>
        <end position="24"/>
    </location>
</feature>
<sequence>MKTVKNKNELLLLLFLILTSAGFAQQSGGLAPKATTDEAALSFRDIPYLKKAFIDAAPADRKDGILVGELGIDGGNKAMILKVVQEIADNNEGKFDSFLIVHKDKLLFESYYLHGRINLPHFQASATKAYTSMALGRAIQMGYLTMADLDKPLVSFLKDLDPTKFVEGAEKITLHQALTMRSGIRIRKEQREAFEKTPANLKGQGLVQAYLGHSAPITVASQSFLYQNDPMLVMQVIEAAVPGSAMDFIKNELLDKMGITNYVWQTDVSGLTSSGAYSRMTSRDMVKWGTLAMNKGKWNGEQLVPEAFIVKATSRIIYTGDDDVYGGGKDVSNQGYGYYWWNADLKYGDKSYFSASAQGGGGQYIILIEELDLIIVVTAHNNDNSTLQIIAERILPAFIKK</sequence>